<dbReference type="InterPro" id="IPR011012">
    <property type="entry name" value="Longin-like_dom_sf"/>
</dbReference>
<evidence type="ECO:0000256" key="7">
    <source>
        <dbReference type="ARBA" id="ARBA00046278"/>
    </source>
</evidence>
<keyword evidence="4" id="KW-0564">Palmitate</keyword>
<evidence type="ECO:0000256" key="8">
    <source>
        <dbReference type="PROSITE-ProRule" id="PRU00290"/>
    </source>
</evidence>
<evidence type="ECO:0000256" key="5">
    <source>
        <dbReference type="ARBA" id="ARBA00023288"/>
    </source>
</evidence>
<feature type="domain" description="Longin" evidence="9">
    <location>
        <begin position="7"/>
        <end position="127"/>
    </location>
</feature>
<dbReference type="GO" id="GO:0005484">
    <property type="term" value="F:SNAP receptor activity"/>
    <property type="evidence" value="ECO:0007669"/>
    <property type="project" value="TreeGrafter"/>
</dbReference>
<reference evidence="11" key="1">
    <citation type="journal article" date="2021" name="Nat. Commun.">
        <title>Genetic determinants of endophytism in the Arabidopsis root mycobiome.</title>
        <authorList>
            <person name="Mesny F."/>
            <person name="Miyauchi S."/>
            <person name="Thiergart T."/>
            <person name="Pickel B."/>
            <person name="Atanasova L."/>
            <person name="Karlsson M."/>
            <person name="Huettel B."/>
            <person name="Barry K.W."/>
            <person name="Haridas S."/>
            <person name="Chen C."/>
            <person name="Bauer D."/>
            <person name="Andreopoulos W."/>
            <person name="Pangilinan J."/>
            <person name="LaButti K."/>
            <person name="Riley R."/>
            <person name="Lipzen A."/>
            <person name="Clum A."/>
            <person name="Drula E."/>
            <person name="Henrissat B."/>
            <person name="Kohler A."/>
            <person name="Grigoriev I.V."/>
            <person name="Martin F.M."/>
            <person name="Hacquard S."/>
        </authorList>
    </citation>
    <scope>NUCLEOTIDE SEQUENCE</scope>
    <source>
        <strain evidence="11">MPI-CAGE-CH-0243</strain>
    </source>
</reference>
<comment type="similarity">
    <text evidence="1">Belongs to the synaptobrevin family.</text>
</comment>
<proteinExistence type="inferred from homology"/>
<dbReference type="Gene3D" id="1.20.5.110">
    <property type="match status" value="1"/>
</dbReference>
<sequence>MKVVYLGIWQNEKEPNVELVSEFDLSSFNRFYSGSVPGFIRTAAEIIAGRTKPGERKGIEDNGHMFYTDCRSEGICAFVVTDQEYPETAGKAAVFHIANEFTSKYPRTDFIDISKANANSIKWPELKDTLKRFQDPHEADKFMKIQSELDETKFTMHKTIESILERGEKIDSLVAKSDQLSSTSKMFYTQAKKQNSCCIVM</sequence>
<keyword evidence="2" id="KW-0488">Methylation</keyword>
<evidence type="ECO:0000313" key="12">
    <source>
        <dbReference type="Proteomes" id="UP000700596"/>
    </source>
</evidence>
<dbReference type="Pfam" id="PF00957">
    <property type="entry name" value="Synaptobrevin"/>
    <property type="match status" value="1"/>
</dbReference>
<dbReference type="Pfam" id="PF13774">
    <property type="entry name" value="Longin"/>
    <property type="match status" value="1"/>
</dbReference>
<dbReference type="SMART" id="SM01270">
    <property type="entry name" value="Longin"/>
    <property type="match status" value="1"/>
</dbReference>
<dbReference type="PANTHER" id="PTHR45806:SF1">
    <property type="entry name" value="SYNAPTOBREVIN HOMOLOG YKT6"/>
    <property type="match status" value="1"/>
</dbReference>
<accession>A0A9P9EJ87</accession>
<dbReference type="CDD" id="cd15867">
    <property type="entry name" value="R-SNARE_YKT6"/>
    <property type="match status" value="1"/>
</dbReference>
<dbReference type="SUPFAM" id="SSF64356">
    <property type="entry name" value="SNARE-like"/>
    <property type="match status" value="1"/>
</dbReference>
<gene>
    <name evidence="11" type="ORF">B0J11DRAFT_515483</name>
</gene>
<keyword evidence="12" id="KW-1185">Reference proteome</keyword>
<evidence type="ECO:0000256" key="2">
    <source>
        <dbReference type="ARBA" id="ARBA00022481"/>
    </source>
</evidence>
<evidence type="ECO:0000256" key="1">
    <source>
        <dbReference type="ARBA" id="ARBA00008025"/>
    </source>
</evidence>
<evidence type="ECO:0000256" key="3">
    <source>
        <dbReference type="ARBA" id="ARBA00023136"/>
    </source>
</evidence>
<dbReference type="Proteomes" id="UP000700596">
    <property type="component" value="Unassembled WGS sequence"/>
</dbReference>
<comment type="subcellular location">
    <subcellularLocation>
        <location evidence="7">Endomembrane system</location>
        <topology evidence="7">Lipid-anchor</topology>
        <orientation evidence="7">Cytoplasmic side</orientation>
    </subcellularLocation>
</comment>
<dbReference type="GO" id="GO:0005794">
    <property type="term" value="C:Golgi apparatus"/>
    <property type="evidence" value="ECO:0007669"/>
    <property type="project" value="TreeGrafter"/>
</dbReference>
<evidence type="ECO:0000259" key="10">
    <source>
        <dbReference type="PROSITE" id="PS50892"/>
    </source>
</evidence>
<dbReference type="InterPro" id="IPR042855">
    <property type="entry name" value="V_SNARE_CC"/>
</dbReference>
<evidence type="ECO:0000313" key="11">
    <source>
        <dbReference type="EMBL" id="KAH7138865.1"/>
    </source>
</evidence>
<dbReference type="Gene3D" id="3.30.450.50">
    <property type="entry name" value="Longin domain"/>
    <property type="match status" value="1"/>
</dbReference>
<protein>
    <submittedName>
        <fullName evidence="11">Longin-like domain-containing protein</fullName>
    </submittedName>
</protein>
<dbReference type="EMBL" id="JAGMWT010000001">
    <property type="protein sequence ID" value="KAH7138865.1"/>
    <property type="molecule type" value="Genomic_DNA"/>
</dbReference>
<evidence type="ECO:0000256" key="4">
    <source>
        <dbReference type="ARBA" id="ARBA00023139"/>
    </source>
</evidence>
<dbReference type="PROSITE" id="PS50859">
    <property type="entry name" value="LONGIN"/>
    <property type="match status" value="1"/>
</dbReference>
<keyword evidence="3" id="KW-0472">Membrane</keyword>
<keyword evidence="5" id="KW-0449">Lipoprotein</keyword>
<dbReference type="AlphaFoldDB" id="A0A9P9EJ87"/>
<dbReference type="InterPro" id="IPR010908">
    <property type="entry name" value="Longin_dom"/>
</dbReference>
<organism evidence="11 12">
    <name type="scientific">Dendryphion nanum</name>
    <dbReference type="NCBI Taxonomy" id="256645"/>
    <lineage>
        <taxon>Eukaryota</taxon>
        <taxon>Fungi</taxon>
        <taxon>Dikarya</taxon>
        <taxon>Ascomycota</taxon>
        <taxon>Pezizomycotina</taxon>
        <taxon>Dothideomycetes</taxon>
        <taxon>Pleosporomycetidae</taxon>
        <taxon>Pleosporales</taxon>
        <taxon>Torulaceae</taxon>
        <taxon>Dendryphion</taxon>
    </lineage>
</organism>
<dbReference type="PROSITE" id="PS50892">
    <property type="entry name" value="V_SNARE"/>
    <property type="match status" value="1"/>
</dbReference>
<comment type="caution">
    <text evidence="11">The sequence shown here is derived from an EMBL/GenBank/DDBJ whole genome shotgun (WGS) entry which is preliminary data.</text>
</comment>
<dbReference type="GO" id="GO:0006888">
    <property type="term" value="P:endoplasmic reticulum to Golgi vesicle-mediated transport"/>
    <property type="evidence" value="ECO:0007669"/>
    <property type="project" value="TreeGrafter"/>
</dbReference>
<dbReference type="CDD" id="cd14824">
    <property type="entry name" value="Longin"/>
    <property type="match status" value="1"/>
</dbReference>
<keyword evidence="6" id="KW-0636">Prenylation</keyword>
<evidence type="ECO:0000259" key="9">
    <source>
        <dbReference type="PROSITE" id="PS50859"/>
    </source>
</evidence>
<feature type="domain" description="V-SNARE coiled-coil homology" evidence="10">
    <location>
        <begin position="141"/>
        <end position="201"/>
    </location>
</feature>
<evidence type="ECO:0000256" key="6">
    <source>
        <dbReference type="ARBA" id="ARBA00023289"/>
    </source>
</evidence>
<dbReference type="OrthoDB" id="27923at2759"/>
<name>A0A9P9EJ87_9PLEO</name>
<dbReference type="InterPro" id="IPR045848">
    <property type="entry name" value="R-SNARE_YKT6"/>
</dbReference>
<keyword evidence="8" id="KW-0175">Coiled coil</keyword>
<dbReference type="SUPFAM" id="SSF58038">
    <property type="entry name" value="SNARE fusion complex"/>
    <property type="match status" value="1"/>
</dbReference>
<dbReference type="PANTHER" id="PTHR45806">
    <property type="entry name" value="SYNAPTOBREVIN HOMOLOG YKT6"/>
    <property type="match status" value="1"/>
</dbReference>